<sequence>MVDNKMVTLFNHFKIMEIDFPISNTHVFQASILSVVREIDLYNEKDCSISINTEDFHTHNNKKPKHAALYKSYMEDYGYLMTTCNVLHREQKEKRLNDKMEENERKHRQQMKI</sequence>
<evidence type="ECO:0000256" key="1">
    <source>
        <dbReference type="SAM" id="MobiDB-lite"/>
    </source>
</evidence>
<dbReference type="WBParaSite" id="nRc.2.0.1.t19921-RA">
    <property type="protein sequence ID" value="nRc.2.0.1.t19921-RA"/>
    <property type="gene ID" value="nRc.2.0.1.g19921"/>
</dbReference>
<organism evidence="2 3">
    <name type="scientific">Romanomermis culicivorax</name>
    <name type="common">Nematode worm</name>
    <dbReference type="NCBI Taxonomy" id="13658"/>
    <lineage>
        <taxon>Eukaryota</taxon>
        <taxon>Metazoa</taxon>
        <taxon>Ecdysozoa</taxon>
        <taxon>Nematoda</taxon>
        <taxon>Enoplea</taxon>
        <taxon>Dorylaimia</taxon>
        <taxon>Mermithida</taxon>
        <taxon>Mermithoidea</taxon>
        <taxon>Mermithidae</taxon>
        <taxon>Romanomermis</taxon>
    </lineage>
</organism>
<dbReference type="AlphaFoldDB" id="A0A915J0D8"/>
<dbReference type="Proteomes" id="UP000887565">
    <property type="component" value="Unplaced"/>
</dbReference>
<evidence type="ECO:0000313" key="2">
    <source>
        <dbReference type="Proteomes" id="UP000887565"/>
    </source>
</evidence>
<evidence type="ECO:0000313" key="3">
    <source>
        <dbReference type="WBParaSite" id="nRc.2.0.1.t19921-RA"/>
    </source>
</evidence>
<feature type="compositionally biased region" description="Basic and acidic residues" evidence="1">
    <location>
        <begin position="92"/>
        <end position="105"/>
    </location>
</feature>
<keyword evidence="2" id="KW-1185">Reference proteome</keyword>
<feature type="region of interest" description="Disordered" evidence="1">
    <location>
        <begin position="92"/>
        <end position="113"/>
    </location>
</feature>
<accession>A0A915J0D8</accession>
<proteinExistence type="predicted"/>
<reference evidence="3" key="1">
    <citation type="submission" date="2022-11" db="UniProtKB">
        <authorList>
            <consortium name="WormBaseParasite"/>
        </authorList>
    </citation>
    <scope>IDENTIFICATION</scope>
</reference>
<protein>
    <submittedName>
        <fullName evidence="3">Uncharacterized protein</fullName>
    </submittedName>
</protein>
<name>A0A915J0D8_ROMCU</name>